<evidence type="ECO:0000313" key="3">
    <source>
        <dbReference type="EMBL" id="NMP22804.1"/>
    </source>
</evidence>
<dbReference type="RefSeq" id="WP_169099463.1">
    <property type="nucleotide sequence ID" value="NZ_JABBVZ010000031.1"/>
</dbReference>
<evidence type="ECO:0000313" key="4">
    <source>
        <dbReference type="Proteomes" id="UP000533476"/>
    </source>
</evidence>
<dbReference type="PANTHER" id="PTHR42831:SF3">
    <property type="entry name" value="1,2-PHENYLACETYL-COA EPOXIDASE, SUBUNIT D-RELATED"/>
    <property type="match status" value="1"/>
</dbReference>
<dbReference type="InterPro" id="IPR034904">
    <property type="entry name" value="FSCA_dom_sf"/>
</dbReference>
<organism evidence="3 4">
    <name type="scientific">Sulfobacillus harzensis</name>
    <dbReference type="NCBI Taxonomy" id="2729629"/>
    <lineage>
        <taxon>Bacteria</taxon>
        <taxon>Bacillati</taxon>
        <taxon>Bacillota</taxon>
        <taxon>Clostridia</taxon>
        <taxon>Eubacteriales</taxon>
        <taxon>Clostridiales Family XVII. Incertae Sedis</taxon>
        <taxon>Sulfobacillus</taxon>
    </lineage>
</organism>
<gene>
    <name evidence="3" type="primary">paaJ</name>
    <name evidence="3" type="ORF">HIJ39_10630</name>
</gene>
<dbReference type="Pfam" id="PF23451">
    <property type="entry name" value="Zn_ribbon_PaaD"/>
    <property type="match status" value="1"/>
</dbReference>
<evidence type="ECO:0000259" key="2">
    <source>
        <dbReference type="Pfam" id="PF23451"/>
    </source>
</evidence>
<feature type="domain" description="PaaD zinc beta ribbon" evidence="2">
    <location>
        <begin position="104"/>
        <end position="146"/>
    </location>
</feature>
<accession>A0A7Y0Q428</accession>
<dbReference type="Proteomes" id="UP000533476">
    <property type="component" value="Unassembled WGS sequence"/>
</dbReference>
<protein>
    <submittedName>
        <fullName evidence="3">Phenylacetate-CoA oxygenase subunit PaaJ</fullName>
    </submittedName>
</protein>
<comment type="caution">
    <text evidence="3">The sequence shown here is derived from an EMBL/GenBank/DDBJ whole genome shotgun (WGS) entry which is preliminary data.</text>
</comment>
<dbReference type="InterPro" id="IPR002744">
    <property type="entry name" value="MIP18-like"/>
</dbReference>
<dbReference type="PANTHER" id="PTHR42831">
    <property type="entry name" value="FE-S PROTEIN MATURATION AUXILIARY FACTOR YITW"/>
    <property type="match status" value="1"/>
</dbReference>
<dbReference type="Gene3D" id="3.30.300.130">
    <property type="entry name" value="Fe-S cluster assembly (FSCA)"/>
    <property type="match status" value="1"/>
</dbReference>
<keyword evidence="4" id="KW-1185">Reference proteome</keyword>
<reference evidence="3 4" key="1">
    <citation type="submission" date="2020-04" db="EMBL/GenBank/DDBJ databases">
        <authorList>
            <person name="Zhang R."/>
            <person name="Schippers A."/>
        </authorList>
    </citation>
    <scope>NUCLEOTIDE SEQUENCE [LARGE SCALE GENOMIC DNA]</scope>
    <source>
        <strain evidence="3 4">DSM 109850</strain>
    </source>
</reference>
<sequence>MVTRQEVLHRLQAVHDPEIPDLSIVDMGMVTDVVVTNDSVEVTLRPTYIGCPALDWIKSAVERALEPTIAEVQFNMTALWSTSDLSEQGRDRLKRFGIAPPREGGEAVECPHCGSDDTHMTSPFGSTLCRSIYYCQHCQVPFEAWKTLGRA</sequence>
<dbReference type="InterPro" id="IPR056572">
    <property type="entry name" value="Zn_ribbon_PaaD"/>
</dbReference>
<dbReference type="NCBIfam" id="TIGR02159">
    <property type="entry name" value="PA_CoA_Oxy4"/>
    <property type="match status" value="1"/>
</dbReference>
<dbReference type="InterPro" id="IPR052339">
    <property type="entry name" value="Fe-S_Maturation_MIP18"/>
</dbReference>
<dbReference type="InterPro" id="IPR011883">
    <property type="entry name" value="PaaD-like"/>
</dbReference>
<dbReference type="EMBL" id="JABBVZ010000031">
    <property type="protein sequence ID" value="NMP22804.1"/>
    <property type="molecule type" value="Genomic_DNA"/>
</dbReference>
<feature type="domain" description="MIP18 family-like" evidence="1">
    <location>
        <begin position="4"/>
        <end position="71"/>
    </location>
</feature>
<name>A0A7Y0Q428_9FIRM</name>
<evidence type="ECO:0000259" key="1">
    <source>
        <dbReference type="Pfam" id="PF01883"/>
    </source>
</evidence>
<dbReference type="Pfam" id="PF01883">
    <property type="entry name" value="FeS_assembly_P"/>
    <property type="match status" value="1"/>
</dbReference>
<dbReference type="AlphaFoldDB" id="A0A7Y0Q428"/>
<dbReference type="SUPFAM" id="SSF117916">
    <property type="entry name" value="Fe-S cluster assembly (FSCA) domain-like"/>
    <property type="match status" value="1"/>
</dbReference>
<proteinExistence type="predicted"/>